<evidence type="ECO:0000313" key="3">
    <source>
        <dbReference type="Proteomes" id="UP000290608"/>
    </source>
</evidence>
<dbReference type="InterPro" id="IPR020904">
    <property type="entry name" value="Sc_DH/Rdtase_CS"/>
</dbReference>
<dbReference type="PANTHER" id="PTHR45458">
    <property type="entry name" value="SHORT-CHAIN DEHYDROGENASE/REDUCTASE SDR"/>
    <property type="match status" value="1"/>
</dbReference>
<gene>
    <name evidence="2" type="ORF">DSL99_1657</name>
</gene>
<dbReference type="RefSeq" id="WP_073098636.1">
    <property type="nucleotide sequence ID" value="NZ_QOVL01000006.1"/>
</dbReference>
<comment type="similarity">
    <text evidence="1">Belongs to the short-chain dehydrogenases/reductases (SDR) family.</text>
</comment>
<comment type="caution">
    <text evidence="2">The sequence shown here is derived from an EMBL/GenBank/DDBJ whole genome shotgun (WGS) entry which is preliminary data.</text>
</comment>
<dbReference type="Gene3D" id="3.40.50.720">
    <property type="entry name" value="NAD(P)-binding Rossmann-like Domain"/>
    <property type="match status" value="1"/>
</dbReference>
<accession>A0A4Q0PN18</accession>
<evidence type="ECO:0000256" key="1">
    <source>
        <dbReference type="RuleBase" id="RU000363"/>
    </source>
</evidence>
<evidence type="ECO:0000313" key="2">
    <source>
        <dbReference type="EMBL" id="RXG31833.1"/>
    </source>
</evidence>
<proteinExistence type="inferred from homology"/>
<dbReference type="InterPro" id="IPR036291">
    <property type="entry name" value="NAD(P)-bd_dom_sf"/>
</dbReference>
<dbReference type="PRINTS" id="PR00080">
    <property type="entry name" value="SDRFAMILY"/>
</dbReference>
<dbReference type="EMBL" id="QOVL01000006">
    <property type="protein sequence ID" value="RXG31833.1"/>
    <property type="molecule type" value="Genomic_DNA"/>
</dbReference>
<reference evidence="2 3" key="1">
    <citation type="submission" date="2018-07" db="EMBL/GenBank/DDBJ databases">
        <title>Leeuwenhoekiella genomics.</title>
        <authorList>
            <person name="Tahon G."/>
            <person name="Willems A."/>
        </authorList>
    </citation>
    <scope>NUCLEOTIDE SEQUENCE [LARGE SCALE GENOMIC DNA]</scope>
    <source>
        <strain evidence="2 3">LMG 1345</strain>
    </source>
</reference>
<dbReference type="PROSITE" id="PS00061">
    <property type="entry name" value="ADH_SHORT"/>
    <property type="match status" value="1"/>
</dbReference>
<dbReference type="SUPFAM" id="SSF51735">
    <property type="entry name" value="NAD(P)-binding Rossmann-fold domains"/>
    <property type="match status" value="1"/>
</dbReference>
<dbReference type="InterPro" id="IPR052184">
    <property type="entry name" value="SDR_enzymes"/>
</dbReference>
<protein>
    <submittedName>
        <fullName evidence="2">NAD(P)-dependent dehydrogenase (Short-subunit alcohol dehydrogenase family)</fullName>
    </submittedName>
</protein>
<dbReference type="PANTHER" id="PTHR45458:SF1">
    <property type="entry name" value="SHORT CHAIN DEHYDROGENASE"/>
    <property type="match status" value="1"/>
</dbReference>
<name>A0A4Q0PN18_9FLAO</name>
<dbReference type="AlphaFoldDB" id="A0A4Q0PN18"/>
<dbReference type="STRING" id="1122159.SAMN02745246_01525"/>
<dbReference type="Proteomes" id="UP000290608">
    <property type="component" value="Unassembled WGS sequence"/>
</dbReference>
<sequence>MDSNKKVFITGANKGIGFATTKLFAEKGYQVWMGVRNMERGAKAHQLLKEQNLDVHLVQIDISNDESVAEAANYLGQHIKQLDILINNAGLAQDLSVSPSEESLSAIKKQYEVNTFGPVRVTQALLPLLKKAPKASIIMLSSIVGSLTLSSDESIIYGQVNFAGYSSSKTALNALIVAFAKELKPYGIPVIAIEPGHIKTDLNGNTGTETPASAAKLIAKYALSGDISNTGKFFGPNGILPW</sequence>
<dbReference type="Pfam" id="PF00106">
    <property type="entry name" value="adh_short"/>
    <property type="match status" value="1"/>
</dbReference>
<dbReference type="GO" id="GO:0016616">
    <property type="term" value="F:oxidoreductase activity, acting on the CH-OH group of donors, NAD or NADP as acceptor"/>
    <property type="evidence" value="ECO:0007669"/>
    <property type="project" value="TreeGrafter"/>
</dbReference>
<dbReference type="PRINTS" id="PR00081">
    <property type="entry name" value="GDHRDH"/>
</dbReference>
<organism evidence="2 3">
    <name type="scientific">Leeuwenhoekiella marinoflava</name>
    <dbReference type="NCBI Taxonomy" id="988"/>
    <lineage>
        <taxon>Bacteria</taxon>
        <taxon>Pseudomonadati</taxon>
        <taxon>Bacteroidota</taxon>
        <taxon>Flavobacteriia</taxon>
        <taxon>Flavobacteriales</taxon>
        <taxon>Flavobacteriaceae</taxon>
        <taxon>Leeuwenhoekiella</taxon>
    </lineage>
</organism>
<dbReference type="InterPro" id="IPR002347">
    <property type="entry name" value="SDR_fam"/>
</dbReference>